<dbReference type="SUPFAM" id="SSF55797">
    <property type="entry name" value="PR-1-like"/>
    <property type="match status" value="1"/>
</dbReference>
<proteinExistence type="predicted"/>
<evidence type="ECO:0000313" key="3">
    <source>
        <dbReference type="WBParaSite" id="ACAC_0000653801-mRNA-1"/>
    </source>
</evidence>
<dbReference type="Proteomes" id="UP000035642">
    <property type="component" value="Unassembled WGS sequence"/>
</dbReference>
<dbReference type="SMART" id="SM00198">
    <property type="entry name" value="SCP"/>
    <property type="match status" value="1"/>
</dbReference>
<name>A0A0K0D8Z3_ANGCA</name>
<reference evidence="2" key="1">
    <citation type="submission" date="2012-09" db="EMBL/GenBank/DDBJ databases">
        <authorList>
            <person name="Martin A.A."/>
        </authorList>
    </citation>
    <scope>NUCLEOTIDE SEQUENCE</scope>
</reference>
<reference evidence="3" key="2">
    <citation type="submission" date="2017-02" db="UniProtKB">
        <authorList>
            <consortium name="WormBaseParasite"/>
        </authorList>
    </citation>
    <scope>IDENTIFICATION</scope>
</reference>
<dbReference type="InterPro" id="IPR035940">
    <property type="entry name" value="CAP_sf"/>
</dbReference>
<accession>A0A0K0D8Z3</accession>
<organism evidence="2 3">
    <name type="scientific">Angiostrongylus cantonensis</name>
    <name type="common">Rat lungworm</name>
    <dbReference type="NCBI Taxonomy" id="6313"/>
    <lineage>
        <taxon>Eukaryota</taxon>
        <taxon>Metazoa</taxon>
        <taxon>Ecdysozoa</taxon>
        <taxon>Nematoda</taxon>
        <taxon>Chromadorea</taxon>
        <taxon>Rhabditida</taxon>
        <taxon>Rhabditina</taxon>
        <taxon>Rhabditomorpha</taxon>
        <taxon>Strongyloidea</taxon>
        <taxon>Metastrongylidae</taxon>
        <taxon>Angiostrongylus</taxon>
    </lineage>
</organism>
<evidence type="ECO:0000259" key="1">
    <source>
        <dbReference type="SMART" id="SM00198"/>
    </source>
</evidence>
<dbReference type="STRING" id="6313.A0A0K0D8Z3"/>
<evidence type="ECO:0000313" key="2">
    <source>
        <dbReference type="Proteomes" id="UP000035642"/>
    </source>
</evidence>
<feature type="domain" description="SCP" evidence="1">
    <location>
        <begin position="3"/>
        <end position="130"/>
    </location>
</feature>
<sequence length="133" mass="15415">LREIRGKHDSPSLIRDATLDSAAQRWANVMGNRRDCLAHESPRRYGENLFFFGARHFPTPTTMAHMVAHSFYVEGMGYDYKRSQMVLSLDHMQQHSTTHFLNHSLLHYPKFACSKPDSIVFYLITLQYLAPTL</sequence>
<dbReference type="InterPro" id="IPR014044">
    <property type="entry name" value="CAP_dom"/>
</dbReference>
<keyword evidence="2" id="KW-1185">Reference proteome</keyword>
<dbReference type="Pfam" id="PF00188">
    <property type="entry name" value="CAP"/>
    <property type="match status" value="1"/>
</dbReference>
<dbReference type="AlphaFoldDB" id="A0A0K0D8Z3"/>
<dbReference type="WBParaSite" id="ACAC_0000653801-mRNA-1">
    <property type="protein sequence ID" value="ACAC_0000653801-mRNA-1"/>
    <property type="gene ID" value="ACAC_0000653801"/>
</dbReference>
<dbReference type="Gene3D" id="3.40.33.10">
    <property type="entry name" value="CAP"/>
    <property type="match status" value="1"/>
</dbReference>
<protein>
    <submittedName>
        <fullName evidence="3">SCP domain-containing protein</fullName>
    </submittedName>
</protein>